<dbReference type="Gene3D" id="2.70.98.10">
    <property type="match status" value="1"/>
</dbReference>
<dbReference type="PANTHER" id="PTHR11122:SF13">
    <property type="entry name" value="GLUCOSE-6-PHOSPHATE 1-EPIMERASE"/>
    <property type="match status" value="1"/>
</dbReference>
<dbReference type="KEGG" id="pma:Pro_1756"/>
<dbReference type="GO" id="GO:0030246">
    <property type="term" value="F:carbohydrate binding"/>
    <property type="evidence" value="ECO:0007669"/>
    <property type="project" value="InterPro"/>
</dbReference>
<organism evidence="1 2">
    <name type="scientific">Prochlorococcus marinus (strain SARG / CCMP1375 / SS120)</name>
    <dbReference type="NCBI Taxonomy" id="167539"/>
    <lineage>
        <taxon>Bacteria</taxon>
        <taxon>Bacillati</taxon>
        <taxon>Cyanobacteriota</taxon>
        <taxon>Cyanophyceae</taxon>
        <taxon>Synechococcales</taxon>
        <taxon>Prochlorococcaceae</taxon>
        <taxon>Prochlorococcus</taxon>
    </lineage>
</organism>
<dbReference type="SUPFAM" id="SSF74650">
    <property type="entry name" value="Galactose mutarotase-like"/>
    <property type="match status" value="1"/>
</dbReference>
<dbReference type="RefSeq" id="WP_011125905.1">
    <property type="nucleotide sequence ID" value="NC_005042.1"/>
</dbReference>
<dbReference type="OrthoDB" id="9795355at2"/>
<evidence type="ECO:0000313" key="1">
    <source>
        <dbReference type="EMBL" id="AAQ00800.1"/>
    </source>
</evidence>
<dbReference type="HOGENOM" id="CLU_057834_0_0_3"/>
<dbReference type="InterPro" id="IPR008183">
    <property type="entry name" value="Aldose_1/G6P_1-epimerase"/>
</dbReference>
<dbReference type="eggNOG" id="COG2017">
    <property type="taxonomic scope" value="Bacteria"/>
</dbReference>
<gene>
    <name evidence="1" type="primary">galM</name>
    <name evidence="1" type="ordered locus">Pro_1756</name>
</gene>
<dbReference type="GO" id="GO:0016853">
    <property type="term" value="F:isomerase activity"/>
    <property type="evidence" value="ECO:0007669"/>
    <property type="project" value="InterPro"/>
</dbReference>
<keyword evidence="2" id="KW-1185">Reference proteome</keyword>
<dbReference type="InterPro" id="IPR011013">
    <property type="entry name" value="Gal_mutarotase_sf_dom"/>
</dbReference>
<sequence length="285" mass="32840">MSVQLTERNEPYSHWEYSDENNQCRLRIVPERGGLITEWLSNGREVLYFDLDRFQQTVKSVRGGMPILFPICGDLPRSILRLPQGEFSLNQHGFARDAIWEINLLNDHKGFSLTMNDSPQTIASYPYFFSLAIEVRPSKNTLEIKSIVHNRGEENMPFSFGIHPYFKVTDLTEVSIAGLPDICFNHLQKEESLTSKQIEKLSEGVDFLSNGKGPFYLKDLLTGTTIEMKYLYPFNNVVVWTDPPRNMVCLEPWTSPRNSLNSGEQTLFLNPREYKELICTFLVSQ</sequence>
<dbReference type="STRING" id="167539.Pro_1756"/>
<accession>Q7V9S1</accession>
<dbReference type="PANTHER" id="PTHR11122">
    <property type="entry name" value="APOSPORY-ASSOCIATED PROTEIN C-RELATED"/>
    <property type="match status" value="1"/>
</dbReference>
<dbReference type="GO" id="GO:0005975">
    <property type="term" value="P:carbohydrate metabolic process"/>
    <property type="evidence" value="ECO:0007669"/>
    <property type="project" value="InterPro"/>
</dbReference>
<dbReference type="Proteomes" id="UP000001420">
    <property type="component" value="Chromosome"/>
</dbReference>
<dbReference type="CDD" id="cd09025">
    <property type="entry name" value="Aldose_epim_Slr1438"/>
    <property type="match status" value="1"/>
</dbReference>
<dbReference type="PATRIC" id="fig|167539.5.peg.1854"/>
<name>Q7V9S1_PROMA</name>
<proteinExistence type="predicted"/>
<dbReference type="InterPro" id="IPR014718">
    <property type="entry name" value="GH-type_carb-bd"/>
</dbReference>
<dbReference type="EnsemblBacteria" id="AAQ00800">
    <property type="protein sequence ID" value="AAQ00800"/>
    <property type="gene ID" value="Pro_1756"/>
</dbReference>
<dbReference type="Pfam" id="PF01263">
    <property type="entry name" value="Aldose_epim"/>
    <property type="match status" value="1"/>
</dbReference>
<dbReference type="AlphaFoldDB" id="Q7V9S1"/>
<dbReference type="EMBL" id="AE017126">
    <property type="protein sequence ID" value="AAQ00800.1"/>
    <property type="molecule type" value="Genomic_DNA"/>
</dbReference>
<evidence type="ECO:0000313" key="2">
    <source>
        <dbReference type="Proteomes" id="UP000001420"/>
    </source>
</evidence>
<reference evidence="1 2" key="1">
    <citation type="journal article" date="2003" name="Proc. Natl. Acad. Sci. U.S.A.">
        <title>Genome sequence of the cyanobacterium Prochlorococcus marinus SS120, a nearly minimal oxyphototrophic genome.</title>
        <authorList>
            <person name="Dufresne A."/>
            <person name="Salanoubat M."/>
            <person name="Partensky F."/>
            <person name="Artiguenave F."/>
            <person name="Axmann I.M."/>
            <person name="Barbe V."/>
            <person name="Duprat S."/>
            <person name="Galperin M.Y."/>
            <person name="Koonin E.V."/>
            <person name="Le Gall F."/>
            <person name="Makarova K.S."/>
            <person name="Ostrowski M."/>
            <person name="Oztas S."/>
            <person name="Robert C."/>
            <person name="Rogozin I.B."/>
            <person name="Scanlan D.J."/>
            <person name="Tandeau de Marsac N."/>
            <person name="Weissenbach J."/>
            <person name="Wincker P."/>
            <person name="Wolf Y.I."/>
            <person name="Hess W.R."/>
        </authorList>
    </citation>
    <scope>NUCLEOTIDE SEQUENCE [LARGE SCALE GENOMIC DNA]</scope>
    <source>
        <strain evidence="2">SARG / CCMP1375 / SS120</strain>
    </source>
</reference>
<protein>
    <submittedName>
        <fullName evidence="1">Galactose mutarotase related enzyme</fullName>
    </submittedName>
</protein>